<evidence type="ECO:0000313" key="1">
    <source>
        <dbReference type="EMBL" id="CAG7636990.1"/>
    </source>
</evidence>
<dbReference type="EMBL" id="CAJVAS010000017">
    <property type="protein sequence ID" value="CAG7636990.1"/>
    <property type="molecule type" value="Genomic_DNA"/>
</dbReference>
<gene>
    <name evidence="1" type="ORF">PAESOLCIP111_03804</name>
</gene>
<proteinExistence type="predicted"/>
<comment type="caution">
    <text evidence="1">The sequence shown here is derived from an EMBL/GenBank/DDBJ whole genome shotgun (WGS) entry which is preliminary data.</text>
</comment>
<sequence length="261" mass="30087">MSAQVDFNFLMNQYNLLTDEHPSAVLSAPLSDVLDEAKAEALIRSVMHIIRAGKPDIAAYHLSSWLGMVCSAVQASLSLYDTVLRLTPERTFLHIAMIEGRRKVMFLLREKEQACLNLGQEEMSRAAALNDFYTKTISPILRGIAQATGVKEPQLWAQFVTRLYNERDYCLNTVQSEERQRIILEDFAIVTDRLKLDQLGLTRNPFQVEFRWIEHLQHPNELTRQKIACCLAYQTDTSHGYCYTCPRLNEEGRKQKRELYV</sequence>
<name>A0A916K618_9BACL</name>
<reference evidence="1" key="1">
    <citation type="submission" date="2021-06" db="EMBL/GenBank/DDBJ databases">
        <authorList>
            <person name="Criscuolo A."/>
        </authorList>
    </citation>
    <scope>NUCLEOTIDE SEQUENCE</scope>
    <source>
        <strain evidence="1">CIP111600</strain>
    </source>
</reference>
<dbReference type="AlphaFoldDB" id="A0A916K618"/>
<dbReference type="Proteomes" id="UP000693672">
    <property type="component" value="Unassembled WGS sequence"/>
</dbReference>
<evidence type="ECO:0000313" key="2">
    <source>
        <dbReference type="Proteomes" id="UP000693672"/>
    </source>
</evidence>
<dbReference type="RefSeq" id="WP_218093543.1">
    <property type="nucleotide sequence ID" value="NZ_CAJVAS010000017.1"/>
</dbReference>
<organism evidence="1 2">
    <name type="scientific">Paenibacillus solanacearum</name>
    <dbReference type="NCBI Taxonomy" id="2048548"/>
    <lineage>
        <taxon>Bacteria</taxon>
        <taxon>Bacillati</taxon>
        <taxon>Bacillota</taxon>
        <taxon>Bacilli</taxon>
        <taxon>Bacillales</taxon>
        <taxon>Paenibacillaceae</taxon>
        <taxon>Paenibacillus</taxon>
    </lineage>
</organism>
<accession>A0A916K618</accession>
<keyword evidence="2" id="KW-1185">Reference proteome</keyword>
<protein>
    <submittedName>
        <fullName evidence="1">Uncharacterized protein</fullName>
    </submittedName>
</protein>